<dbReference type="GO" id="GO:0004803">
    <property type="term" value="F:transposase activity"/>
    <property type="evidence" value="ECO:0007669"/>
    <property type="project" value="InterPro"/>
</dbReference>
<keyword evidence="12" id="KW-1185">Reference proteome</keyword>
<evidence type="ECO:0000256" key="8">
    <source>
        <dbReference type="SAM" id="MobiDB-lite"/>
    </source>
</evidence>
<keyword evidence="6" id="KW-0233">DNA recombination</keyword>
<evidence type="ECO:0000256" key="1">
    <source>
        <dbReference type="ARBA" id="ARBA00022578"/>
    </source>
</evidence>
<feature type="region of interest" description="Disordered" evidence="8">
    <location>
        <begin position="157"/>
        <end position="218"/>
    </location>
</feature>
<keyword evidence="5" id="KW-0238">DNA-binding</keyword>
<dbReference type="PROSITE" id="PS50158">
    <property type="entry name" value="ZF_CCHC"/>
    <property type="match status" value="1"/>
</dbReference>
<evidence type="ECO:0000259" key="10">
    <source>
        <dbReference type="PROSITE" id="PS50966"/>
    </source>
</evidence>
<evidence type="ECO:0000256" key="2">
    <source>
        <dbReference type="ARBA" id="ARBA00022723"/>
    </source>
</evidence>
<evidence type="ECO:0000313" key="12">
    <source>
        <dbReference type="Proteomes" id="UP000289738"/>
    </source>
</evidence>
<dbReference type="EMBL" id="SDMP01000013">
    <property type="protein sequence ID" value="RYR23380.1"/>
    <property type="molecule type" value="Genomic_DNA"/>
</dbReference>
<proteinExistence type="predicted"/>
<organism evidence="11 12">
    <name type="scientific">Arachis hypogaea</name>
    <name type="common">Peanut</name>
    <dbReference type="NCBI Taxonomy" id="3818"/>
    <lineage>
        <taxon>Eukaryota</taxon>
        <taxon>Viridiplantae</taxon>
        <taxon>Streptophyta</taxon>
        <taxon>Embryophyta</taxon>
        <taxon>Tracheophyta</taxon>
        <taxon>Spermatophyta</taxon>
        <taxon>Magnoliopsida</taxon>
        <taxon>eudicotyledons</taxon>
        <taxon>Gunneridae</taxon>
        <taxon>Pentapetalae</taxon>
        <taxon>rosids</taxon>
        <taxon>fabids</taxon>
        <taxon>Fabales</taxon>
        <taxon>Fabaceae</taxon>
        <taxon>Papilionoideae</taxon>
        <taxon>50 kb inversion clade</taxon>
        <taxon>dalbergioids sensu lato</taxon>
        <taxon>Dalbergieae</taxon>
        <taxon>Pterocarpus clade</taxon>
        <taxon>Arachis</taxon>
    </lineage>
</organism>
<feature type="domain" description="CCHC-type" evidence="9">
    <location>
        <begin position="735"/>
        <end position="749"/>
    </location>
</feature>
<keyword evidence="4" id="KW-0862">Zinc</keyword>
<evidence type="ECO:0000259" key="9">
    <source>
        <dbReference type="PROSITE" id="PS50158"/>
    </source>
</evidence>
<dbReference type="GO" id="GO:0006313">
    <property type="term" value="P:DNA transposition"/>
    <property type="evidence" value="ECO:0007669"/>
    <property type="project" value="InterPro"/>
</dbReference>
<feature type="region of interest" description="Disordered" evidence="8">
    <location>
        <begin position="699"/>
        <end position="727"/>
    </location>
</feature>
<gene>
    <name evidence="11" type="ORF">Ahy_B03g068615</name>
</gene>
<evidence type="ECO:0000256" key="3">
    <source>
        <dbReference type="ARBA" id="ARBA00022771"/>
    </source>
</evidence>
<feature type="compositionally biased region" description="Basic and acidic residues" evidence="8">
    <location>
        <begin position="157"/>
        <end position="175"/>
    </location>
</feature>
<feature type="compositionally biased region" description="Low complexity" evidence="8">
    <location>
        <begin position="827"/>
        <end position="839"/>
    </location>
</feature>
<keyword evidence="2" id="KW-0479">Metal-binding</keyword>
<dbReference type="PANTHER" id="PTHR31973">
    <property type="entry name" value="POLYPROTEIN, PUTATIVE-RELATED"/>
    <property type="match status" value="1"/>
</dbReference>
<evidence type="ECO:0000256" key="4">
    <source>
        <dbReference type="ARBA" id="ARBA00022833"/>
    </source>
</evidence>
<dbReference type="Pfam" id="PF10551">
    <property type="entry name" value="MULE"/>
    <property type="match status" value="1"/>
</dbReference>
<evidence type="ECO:0000256" key="5">
    <source>
        <dbReference type="ARBA" id="ARBA00023125"/>
    </source>
</evidence>
<sequence>MCCKWWKWPEVRKNGDGGPRAVGPDSDEPSPNDNNGPHEVNGTEPRKPSTFAEEIGVEPRDESEIDFEYESEAFLTPPDSSDDGGKGFNWPQYDPNADFGEVQFQLRMEFETLDQFKKALKDYTIAEGRRTFYMKNDKRRVRAACVHGGLMAGKEIQKDKAKARLRAKREAKAKEGGSNGGQEENSVDDIPAPGSDTIGDKAQNASKPGSEAVGDKAQHEKNDCPWIIYCARNSRSGAYQIKTFNPVHTCGREFGSNMADQNWVAEKLEKKLLSQPRLTHAEAWDHIKIDYNVIISDKMLYRGLKIAREKYVGNEKAQYGKLRDYLQELHRSNHGSTALLAVEPIPQSPPLFDKLYVCLDACKKGFRAGCRPLIGLDGCFLKGYYGGQLLSAVAQDANNHFYVIAYAVVASETKESWKWFLDLLQNDLGPTAVEGWNFISDQQKGLMPAMKAVMPNAHHRNCVRHIWKNFTNKYKSKQLKNVVWACAKSSTKAEFKEHMMRLKKVNKDAWAYLAKFDPGCWTKSHFSHWPKLDNITNNMTEVWNAKIVHYRGKPILTMLEELKCYIMRRMAQHKRVLSTYTGIVAPVQQKRIDDIMKECKYWTAQWTGDDARQIFEVQYHMKKVGVDLGNSTCSCNMWQLTGIPCVHAMAAIGKRGDRPEGYVHQWLKMDAFRATYAHSISPVNSEEYWDKSGVVSSIPPKIKRPIGRPVKRRRPDAVEDGPDGTKAKKTFRVTCSKCGDIGHNSKTCKGAPQQGSSSKAKGKKKQAQPQSVEGSLEIPNTASHETQTENPPSQATTNVSSKLKAQQPFRRPKQTIRRSQVQESVRADTTAATTSQTASGMFKFIPTPGLNQSKKK</sequence>
<dbReference type="InterPro" id="IPR006564">
    <property type="entry name" value="Znf_PMZ"/>
</dbReference>
<dbReference type="Proteomes" id="UP000289738">
    <property type="component" value="Chromosome B03"/>
</dbReference>
<dbReference type="InterPro" id="IPR018289">
    <property type="entry name" value="MULE_transposase_dom"/>
</dbReference>
<dbReference type="InterPro" id="IPR007527">
    <property type="entry name" value="Znf_SWIM"/>
</dbReference>
<evidence type="ECO:0008006" key="13">
    <source>
        <dbReference type="Google" id="ProtNLM"/>
    </source>
</evidence>
<reference evidence="11 12" key="1">
    <citation type="submission" date="2019-01" db="EMBL/GenBank/DDBJ databases">
        <title>Sequencing of cultivated peanut Arachis hypogaea provides insights into genome evolution and oil improvement.</title>
        <authorList>
            <person name="Chen X."/>
        </authorList>
    </citation>
    <scope>NUCLEOTIDE SEQUENCE [LARGE SCALE GENOMIC DNA]</scope>
    <source>
        <strain evidence="12">cv. Fuhuasheng</strain>
        <tissue evidence="11">Leaves</tissue>
    </source>
</reference>
<feature type="region of interest" description="Disordered" evidence="8">
    <location>
        <begin position="8"/>
        <end position="63"/>
    </location>
</feature>
<comment type="caution">
    <text evidence="11">The sequence shown here is derived from an EMBL/GenBank/DDBJ whole genome shotgun (WGS) entry which is preliminary data.</text>
</comment>
<dbReference type="InterPro" id="IPR001878">
    <property type="entry name" value="Znf_CCHC"/>
</dbReference>
<dbReference type="AlphaFoldDB" id="A0A445AAB3"/>
<dbReference type="InterPro" id="IPR001207">
    <property type="entry name" value="Transposase_mutator"/>
</dbReference>
<evidence type="ECO:0000256" key="7">
    <source>
        <dbReference type="PROSITE-ProRule" id="PRU00047"/>
    </source>
</evidence>
<keyword evidence="3 7" id="KW-0863">Zinc-finger</keyword>
<dbReference type="STRING" id="3818.A0A445AAB3"/>
<dbReference type="PROSITE" id="PS01007">
    <property type="entry name" value="TRANSPOSASE_MUTATOR"/>
    <property type="match status" value="1"/>
</dbReference>
<evidence type="ECO:0000256" key="6">
    <source>
        <dbReference type="ARBA" id="ARBA00023172"/>
    </source>
</evidence>
<feature type="region of interest" description="Disordered" evidence="8">
    <location>
        <begin position="742"/>
        <end position="856"/>
    </location>
</feature>
<feature type="compositionally biased region" description="Polar residues" evidence="8">
    <location>
        <begin position="778"/>
        <end position="804"/>
    </location>
</feature>
<dbReference type="GO" id="GO:0008270">
    <property type="term" value="F:zinc ion binding"/>
    <property type="evidence" value="ECO:0007669"/>
    <property type="project" value="UniProtKB-KW"/>
</dbReference>
<dbReference type="SMART" id="SM00575">
    <property type="entry name" value="ZnF_PMZ"/>
    <property type="match status" value="1"/>
</dbReference>
<dbReference type="PANTHER" id="PTHR31973:SF187">
    <property type="entry name" value="MUTATOR TRANSPOSASE MUDRA PROTEIN"/>
    <property type="match status" value="1"/>
</dbReference>
<dbReference type="GO" id="GO:0003677">
    <property type="term" value="F:DNA binding"/>
    <property type="evidence" value="ECO:0007669"/>
    <property type="project" value="UniProtKB-KW"/>
</dbReference>
<dbReference type="Pfam" id="PF04434">
    <property type="entry name" value="SWIM"/>
    <property type="match status" value="1"/>
</dbReference>
<protein>
    <recommendedName>
        <fullName evidence="13">SWIM-type domain-containing protein</fullName>
    </recommendedName>
</protein>
<evidence type="ECO:0000313" key="11">
    <source>
        <dbReference type="EMBL" id="RYR23380.1"/>
    </source>
</evidence>
<accession>A0A445AAB3</accession>
<feature type="compositionally biased region" description="Basic residues" evidence="8">
    <location>
        <begin position="701"/>
        <end position="714"/>
    </location>
</feature>
<keyword evidence="1" id="KW-0815">Transposition</keyword>
<feature type="domain" description="SWIM-type" evidence="10">
    <location>
        <begin position="615"/>
        <end position="656"/>
    </location>
</feature>
<dbReference type="PROSITE" id="PS50966">
    <property type="entry name" value="ZF_SWIM"/>
    <property type="match status" value="1"/>
</dbReference>
<name>A0A445AAB3_ARAHY</name>